<sequence length="205" mass="22069">MGEPTLGRPARSHGSRRVPYAKWPLARLMGVPVVVSAMRGDPSDAATASPMTRACAAGTRAKPDHRRARPVTPHDSHREKAACLVLACLHHWPEAGHTRASPGGVFRRSTVVIKKLHDMGLRSEHVYTAAVASIALSVGTWAASLRVEPGAGMDRADRWGIFVGEWAPTLFGLGLALSHYEQDEGSLMGKVHTDGERQRQMTGSA</sequence>
<evidence type="ECO:0000313" key="2">
    <source>
        <dbReference type="Proteomes" id="UP000198609"/>
    </source>
</evidence>
<reference evidence="2" key="1">
    <citation type="submission" date="2016-10" db="EMBL/GenBank/DDBJ databases">
        <authorList>
            <person name="Varghese N."/>
            <person name="Submissions S."/>
        </authorList>
    </citation>
    <scope>NUCLEOTIDE SEQUENCE [LARGE SCALE GENOMIC DNA]</scope>
    <source>
        <strain evidence="2">DSM 40318</strain>
    </source>
</reference>
<dbReference type="AlphaFoldDB" id="A0A1H4MPK5"/>
<keyword evidence="2" id="KW-1185">Reference proteome</keyword>
<gene>
    <name evidence="1" type="ORF">SAMN04490356_1916</name>
</gene>
<protein>
    <submittedName>
        <fullName evidence="1">Uncharacterized protein</fullName>
    </submittedName>
</protein>
<evidence type="ECO:0000313" key="1">
    <source>
        <dbReference type="EMBL" id="SEB84966.1"/>
    </source>
</evidence>
<name>A0A1H4MPK5_STRMJ</name>
<accession>A0A1H4MPK5</accession>
<dbReference type="EMBL" id="FNST01000002">
    <property type="protein sequence ID" value="SEB84966.1"/>
    <property type="molecule type" value="Genomic_DNA"/>
</dbReference>
<organism evidence="1 2">
    <name type="scientific">Streptomyces melanosporofaciens</name>
    <dbReference type="NCBI Taxonomy" id="67327"/>
    <lineage>
        <taxon>Bacteria</taxon>
        <taxon>Bacillati</taxon>
        <taxon>Actinomycetota</taxon>
        <taxon>Actinomycetes</taxon>
        <taxon>Kitasatosporales</taxon>
        <taxon>Streptomycetaceae</taxon>
        <taxon>Streptomyces</taxon>
        <taxon>Streptomyces violaceusniger group</taxon>
    </lineage>
</organism>
<dbReference type="Proteomes" id="UP000198609">
    <property type="component" value="Unassembled WGS sequence"/>
</dbReference>
<proteinExistence type="predicted"/>